<evidence type="ECO:0000313" key="6">
    <source>
        <dbReference type="Proteomes" id="UP001374584"/>
    </source>
</evidence>
<dbReference type="SMART" id="SM00369">
    <property type="entry name" value="LRR_TYP"/>
    <property type="match status" value="3"/>
</dbReference>
<evidence type="ECO:0000313" key="5">
    <source>
        <dbReference type="EMBL" id="KAK7373026.1"/>
    </source>
</evidence>
<dbReference type="FunFam" id="3.80.10.10:FF:000320">
    <property type="entry name" value="Protein phosphatase 1 regulatory subunit pprA"/>
    <property type="match status" value="1"/>
</dbReference>
<protein>
    <submittedName>
        <fullName evidence="5">Uncharacterized protein</fullName>
    </submittedName>
</protein>
<dbReference type="InterPro" id="IPR032675">
    <property type="entry name" value="LRR_dom_sf"/>
</dbReference>
<evidence type="ECO:0000256" key="2">
    <source>
        <dbReference type="ARBA" id="ARBA00022737"/>
    </source>
</evidence>
<keyword evidence="1" id="KW-0433">Leucine-rich repeat</keyword>
<feature type="region of interest" description="Disordered" evidence="3">
    <location>
        <begin position="687"/>
        <end position="723"/>
    </location>
</feature>
<dbReference type="Pfam" id="PF13516">
    <property type="entry name" value="LRR_6"/>
    <property type="match status" value="1"/>
</dbReference>
<gene>
    <name evidence="5" type="ORF">VNO80_06421</name>
</gene>
<dbReference type="PANTHER" id="PTHR15454">
    <property type="entry name" value="NISCHARIN RELATED"/>
    <property type="match status" value="1"/>
</dbReference>
<dbReference type="SUPFAM" id="SSF52075">
    <property type="entry name" value="Outer arm dynein light chain 1"/>
    <property type="match status" value="1"/>
</dbReference>
<keyword evidence="2" id="KW-0677">Repeat</keyword>
<dbReference type="Pfam" id="PF13855">
    <property type="entry name" value="LRR_8"/>
    <property type="match status" value="1"/>
</dbReference>
<dbReference type="SMART" id="SM00365">
    <property type="entry name" value="LRR_SD22"/>
    <property type="match status" value="4"/>
</dbReference>
<dbReference type="InterPro" id="IPR001611">
    <property type="entry name" value="Leu-rich_rpt"/>
</dbReference>
<dbReference type="PANTHER" id="PTHR15454:SF37">
    <property type="entry name" value="OUTER ARM DYNEIN LIGHT CHAIN 1 PROTEIN"/>
    <property type="match status" value="1"/>
</dbReference>
<comment type="caution">
    <text evidence="5">The sequence shown here is derived from an EMBL/GenBank/DDBJ whole genome shotgun (WGS) entry which is preliminary data.</text>
</comment>
<organism evidence="5 6">
    <name type="scientific">Phaseolus coccineus</name>
    <name type="common">Scarlet runner bean</name>
    <name type="synonym">Phaseolus multiflorus</name>
    <dbReference type="NCBI Taxonomy" id="3886"/>
    <lineage>
        <taxon>Eukaryota</taxon>
        <taxon>Viridiplantae</taxon>
        <taxon>Streptophyta</taxon>
        <taxon>Embryophyta</taxon>
        <taxon>Tracheophyta</taxon>
        <taxon>Spermatophyta</taxon>
        <taxon>Magnoliopsida</taxon>
        <taxon>eudicotyledons</taxon>
        <taxon>Gunneridae</taxon>
        <taxon>Pentapetalae</taxon>
        <taxon>rosids</taxon>
        <taxon>fabids</taxon>
        <taxon>Fabales</taxon>
        <taxon>Fabaceae</taxon>
        <taxon>Papilionoideae</taxon>
        <taxon>50 kb inversion clade</taxon>
        <taxon>NPAAA clade</taxon>
        <taxon>indigoferoid/millettioid clade</taxon>
        <taxon>Phaseoleae</taxon>
        <taxon>Phaseolus</taxon>
    </lineage>
</organism>
<name>A0AAN9RHL3_PHACN</name>
<dbReference type="InterPro" id="IPR003591">
    <property type="entry name" value="Leu-rich_rpt_typical-subtyp"/>
</dbReference>
<keyword evidence="4" id="KW-0472">Membrane</keyword>
<feature type="compositionally biased region" description="Low complexity" evidence="3">
    <location>
        <begin position="700"/>
        <end position="714"/>
    </location>
</feature>
<dbReference type="PROSITE" id="PS51450">
    <property type="entry name" value="LRR"/>
    <property type="match status" value="3"/>
</dbReference>
<dbReference type="AlphaFoldDB" id="A0AAN9RHL3"/>
<keyword evidence="4" id="KW-1133">Transmembrane helix</keyword>
<evidence type="ECO:0000256" key="3">
    <source>
        <dbReference type="SAM" id="MobiDB-lite"/>
    </source>
</evidence>
<dbReference type="Proteomes" id="UP001374584">
    <property type="component" value="Unassembled WGS sequence"/>
</dbReference>
<dbReference type="GO" id="GO:0005737">
    <property type="term" value="C:cytoplasm"/>
    <property type="evidence" value="ECO:0007669"/>
    <property type="project" value="TreeGrafter"/>
</dbReference>
<reference evidence="5 6" key="1">
    <citation type="submission" date="2024-01" db="EMBL/GenBank/DDBJ databases">
        <title>The genomes of 5 underutilized Papilionoideae crops provide insights into root nodulation and disease resistanc.</title>
        <authorList>
            <person name="Jiang F."/>
        </authorList>
    </citation>
    <scope>NUCLEOTIDE SEQUENCE [LARGE SCALE GENOMIC DNA]</scope>
    <source>
        <strain evidence="5">JINMINGXINNONG_FW02</strain>
        <tissue evidence="5">Leaves</tissue>
    </source>
</reference>
<keyword evidence="6" id="KW-1185">Reference proteome</keyword>
<evidence type="ECO:0000256" key="1">
    <source>
        <dbReference type="ARBA" id="ARBA00022614"/>
    </source>
</evidence>
<evidence type="ECO:0000256" key="4">
    <source>
        <dbReference type="SAM" id="Phobius"/>
    </source>
</evidence>
<keyword evidence="4" id="KW-0812">Transmembrane</keyword>
<proteinExistence type="predicted"/>
<accession>A0AAN9RHL3</accession>
<dbReference type="EMBL" id="JAYMYR010000003">
    <property type="protein sequence ID" value="KAK7373026.1"/>
    <property type="molecule type" value="Genomic_DNA"/>
</dbReference>
<feature type="region of interest" description="Disordered" evidence="3">
    <location>
        <begin position="359"/>
        <end position="397"/>
    </location>
</feature>
<feature type="transmembrane region" description="Helical" evidence="4">
    <location>
        <begin position="73"/>
        <end position="93"/>
    </location>
</feature>
<sequence length="723" mass="80083">MLSYAYAYAWPTCVWRCSVLLYKVRHFCTNAPNSRRNLRVTVSALESQGGGIRDCLESATDSKAAENIKLKGFGTSLVFLVAIMAMCFSLLTVRKEKYRGSGRSSKEDFSTLLAKLQSSKIASVPTTFDVTVSNDIPKNSSFNSGVTSLDTCVEPEVQEAYEGEDENEYSPKIKRVLSDFHVQDHEAVAGNGYDATDKAIEYPILYENQVIEELDDRTDKYSRKSVETTESGHVSDPGIGKADLWTSPKFKRHFSNLEKFDEHGKKTHYLSALESKSFENFKEIAAMINLESPRSVRSHYSADRVMLKRHSSCQVLPSGRKKLWWKMILWSHRNIHGTFSSNSTLAPASAALNSGYSSDTIEPKQEKTWRPVKSSGSITVESHNKRRTGKNMDNQRRSRFQSDRWIAFSKESSSFARVDAWVKGLEIQPLIPEDDFNVDNGRSIAFPPSPDTGGRIMTATSQLTYSEANVSKETLTAISVVQSLNPASSIAHISGIGVKAIPAISHLSNLRSVNLSNNFIAHISPGVLPKGIQTLNLSRNKISTLDGLRELTKLRVIDLSYNRISRIGQGLSSCTLVKELYLVGNKISDAEGLHRLLKLTVLDLSFNKITTTKALGQLVASYNSLKALNLLGNPIESNISHGQLSKAVSGLLPKLVYLNKQPLKAHSTREILTDSVARAALGSSTRSCHKRSIRRLSQGGSSLSKEYRRSSSGSQKSTNRTRR</sequence>
<dbReference type="Gene3D" id="3.80.10.10">
    <property type="entry name" value="Ribonuclease Inhibitor"/>
    <property type="match status" value="2"/>
</dbReference>